<gene>
    <name evidence="7" type="ORF">Rhopal_006903-T1</name>
</gene>
<keyword evidence="8" id="KW-1185">Reference proteome</keyword>
<feature type="transmembrane region" description="Helical" evidence="6">
    <location>
        <begin position="195"/>
        <end position="212"/>
    </location>
</feature>
<proteinExistence type="predicted"/>
<dbReference type="PANTHER" id="PTHR12570">
    <property type="match status" value="1"/>
</dbReference>
<keyword evidence="3 6" id="KW-1133">Transmembrane helix</keyword>
<feature type="transmembrane region" description="Helical" evidence="6">
    <location>
        <begin position="140"/>
        <end position="161"/>
    </location>
</feature>
<evidence type="ECO:0000256" key="6">
    <source>
        <dbReference type="SAM" id="Phobius"/>
    </source>
</evidence>
<dbReference type="Proteomes" id="UP001342314">
    <property type="component" value="Unassembled WGS sequence"/>
</dbReference>
<feature type="transmembrane region" description="Helical" evidence="6">
    <location>
        <begin position="295"/>
        <end position="315"/>
    </location>
</feature>
<evidence type="ECO:0000313" key="7">
    <source>
        <dbReference type="EMBL" id="GJN93844.1"/>
    </source>
</evidence>
<keyword evidence="2 6" id="KW-0812">Transmembrane</keyword>
<feature type="compositionally biased region" description="Basic and acidic residues" evidence="5">
    <location>
        <begin position="79"/>
        <end position="94"/>
    </location>
</feature>
<dbReference type="EMBL" id="BQKY01000015">
    <property type="protein sequence ID" value="GJN93844.1"/>
    <property type="molecule type" value="Genomic_DNA"/>
</dbReference>
<dbReference type="Pfam" id="PF05653">
    <property type="entry name" value="Mg_trans_NIPA"/>
    <property type="match status" value="1"/>
</dbReference>
<dbReference type="SUPFAM" id="SSF103481">
    <property type="entry name" value="Multidrug resistance efflux transporter EmrE"/>
    <property type="match status" value="1"/>
</dbReference>
<dbReference type="GO" id="GO:0015095">
    <property type="term" value="F:magnesium ion transmembrane transporter activity"/>
    <property type="evidence" value="ECO:0007669"/>
    <property type="project" value="InterPro"/>
</dbReference>
<evidence type="ECO:0000256" key="5">
    <source>
        <dbReference type="SAM" id="MobiDB-lite"/>
    </source>
</evidence>
<keyword evidence="4 6" id="KW-0472">Membrane</keyword>
<evidence type="ECO:0000313" key="8">
    <source>
        <dbReference type="Proteomes" id="UP001342314"/>
    </source>
</evidence>
<evidence type="ECO:0000256" key="4">
    <source>
        <dbReference type="ARBA" id="ARBA00023136"/>
    </source>
</evidence>
<dbReference type="InterPro" id="IPR008521">
    <property type="entry name" value="Mg_trans_NIPA"/>
</dbReference>
<feature type="compositionally biased region" description="Low complexity" evidence="5">
    <location>
        <begin position="95"/>
        <end position="108"/>
    </location>
</feature>
<feature type="transmembrane region" description="Helical" evidence="6">
    <location>
        <begin position="232"/>
        <end position="250"/>
    </location>
</feature>
<feature type="transmembrane region" description="Helical" evidence="6">
    <location>
        <begin position="15"/>
        <end position="36"/>
    </location>
</feature>
<dbReference type="GO" id="GO:0016020">
    <property type="term" value="C:membrane"/>
    <property type="evidence" value="ECO:0007669"/>
    <property type="project" value="UniProtKB-SubCell"/>
</dbReference>
<protein>
    <recommendedName>
        <fullName evidence="9">Magnesium transporter NIPA-domain-containing protein</fullName>
    </recommendedName>
</protein>
<evidence type="ECO:0000256" key="2">
    <source>
        <dbReference type="ARBA" id="ARBA00022692"/>
    </source>
</evidence>
<name>A0AAV5GXF5_9BASI</name>
<sequence length="374" mass="40625">MDAHAARAPSSEGTATLIGVGLAVVASVLIAAGLNTQRLAHLKRSRRDGPSSSPLRGRPRPRSAHPHERTPLIVTTKPTLERSLSDPAPADRGRPQVQVVLPVVSESPPHSPPRTPTKRDRSTSRRRKPRLDKGFVRNPLWLLGFVLLNLGEFANFLAYGFAPPSVVAPLGLTTLVANVFLAPLIVREPFRRKDLLGVAVAILGGVTVVYASRSSDKKLTPDEFLAAISQPLFVSYAIVCCTCMSALAYLSRTKWGDRYVLVDLSLCALAGAFTVLSTKAISGFLNLYFLRMFRYWITWAVLVVLVSTALVQVNFVNKALQRFESRVVIPIQYITFALSTICGSALLYRDFEGVPAPSLLNFGFGTLISGAGAF</sequence>
<comment type="subcellular location">
    <subcellularLocation>
        <location evidence="1">Membrane</location>
        <topology evidence="1">Multi-pass membrane protein</topology>
    </subcellularLocation>
</comment>
<dbReference type="AlphaFoldDB" id="A0AAV5GXF5"/>
<evidence type="ECO:0000256" key="3">
    <source>
        <dbReference type="ARBA" id="ARBA00022989"/>
    </source>
</evidence>
<evidence type="ECO:0008006" key="9">
    <source>
        <dbReference type="Google" id="ProtNLM"/>
    </source>
</evidence>
<dbReference type="InterPro" id="IPR037185">
    <property type="entry name" value="EmrE-like"/>
</dbReference>
<comment type="caution">
    <text evidence="7">The sequence shown here is derived from an EMBL/GenBank/DDBJ whole genome shotgun (WGS) entry which is preliminary data.</text>
</comment>
<feature type="region of interest" description="Disordered" evidence="5">
    <location>
        <begin position="41"/>
        <end position="130"/>
    </location>
</feature>
<dbReference type="PANTHER" id="PTHR12570:SF65">
    <property type="entry name" value="MAGNESIUM TRANSPORTER NIPA9-RELATED"/>
    <property type="match status" value="1"/>
</dbReference>
<feature type="transmembrane region" description="Helical" evidence="6">
    <location>
        <begin position="327"/>
        <end position="348"/>
    </location>
</feature>
<feature type="transmembrane region" description="Helical" evidence="6">
    <location>
        <begin position="167"/>
        <end position="186"/>
    </location>
</feature>
<accession>A0AAV5GXF5</accession>
<feature type="transmembrane region" description="Helical" evidence="6">
    <location>
        <begin position="262"/>
        <end position="289"/>
    </location>
</feature>
<evidence type="ECO:0000256" key="1">
    <source>
        <dbReference type="ARBA" id="ARBA00004141"/>
    </source>
</evidence>
<reference evidence="7 8" key="1">
    <citation type="submission" date="2021-12" db="EMBL/GenBank/DDBJ databases">
        <title>High titer production of polyol ester of fatty acids by Rhodotorula paludigena BS15 towards product separation-free biomass refinery.</title>
        <authorList>
            <person name="Mano J."/>
            <person name="Ono H."/>
            <person name="Tanaka T."/>
            <person name="Naito K."/>
            <person name="Sushida H."/>
            <person name="Ike M."/>
            <person name="Tokuyasu K."/>
            <person name="Kitaoka M."/>
        </authorList>
    </citation>
    <scope>NUCLEOTIDE SEQUENCE [LARGE SCALE GENOMIC DNA]</scope>
    <source>
        <strain evidence="7 8">BS15</strain>
    </source>
</reference>
<organism evidence="7 8">
    <name type="scientific">Rhodotorula paludigena</name>
    <dbReference type="NCBI Taxonomy" id="86838"/>
    <lineage>
        <taxon>Eukaryota</taxon>
        <taxon>Fungi</taxon>
        <taxon>Dikarya</taxon>
        <taxon>Basidiomycota</taxon>
        <taxon>Pucciniomycotina</taxon>
        <taxon>Microbotryomycetes</taxon>
        <taxon>Sporidiobolales</taxon>
        <taxon>Sporidiobolaceae</taxon>
        <taxon>Rhodotorula</taxon>
    </lineage>
</organism>